<evidence type="ECO:0000313" key="3">
    <source>
        <dbReference type="Proteomes" id="UP000481153"/>
    </source>
</evidence>
<comment type="caution">
    <text evidence="2">The sequence shown here is derived from an EMBL/GenBank/DDBJ whole genome shotgun (WGS) entry which is preliminary data.</text>
</comment>
<organism evidence="2 3">
    <name type="scientific">Aphanomyces euteiches</name>
    <dbReference type="NCBI Taxonomy" id="100861"/>
    <lineage>
        <taxon>Eukaryota</taxon>
        <taxon>Sar</taxon>
        <taxon>Stramenopiles</taxon>
        <taxon>Oomycota</taxon>
        <taxon>Saprolegniomycetes</taxon>
        <taxon>Saprolegniales</taxon>
        <taxon>Verrucalvaceae</taxon>
        <taxon>Aphanomyces</taxon>
    </lineage>
</organism>
<reference evidence="2 3" key="1">
    <citation type="submission" date="2019-07" db="EMBL/GenBank/DDBJ databases">
        <title>Genomics analysis of Aphanomyces spp. identifies a new class of oomycete effector associated with host adaptation.</title>
        <authorList>
            <person name="Gaulin E."/>
        </authorList>
    </citation>
    <scope>NUCLEOTIDE SEQUENCE [LARGE SCALE GENOMIC DNA]</scope>
    <source>
        <strain evidence="2 3">ATCC 201684</strain>
    </source>
</reference>
<evidence type="ECO:0000313" key="2">
    <source>
        <dbReference type="EMBL" id="KAF0730615.1"/>
    </source>
</evidence>
<sequence>MVDSLAEEIDGEGCSLFTAAAETFGRLMIIFNGFFLLCSSIFGGGFGAGVACFAAFFATVACSPRRPSSILAKLLRIDDFVYVSKCVLSVSSATSIACNAPSTVCACFVS</sequence>
<name>A0A6G0WT62_9STRA</name>
<accession>A0A6G0WT62</accession>
<protein>
    <submittedName>
        <fullName evidence="2">Uncharacterized protein</fullName>
    </submittedName>
</protein>
<evidence type="ECO:0000256" key="1">
    <source>
        <dbReference type="SAM" id="Phobius"/>
    </source>
</evidence>
<keyword evidence="3" id="KW-1185">Reference proteome</keyword>
<gene>
    <name evidence="2" type="ORF">Ae201684_012034</name>
</gene>
<dbReference type="AlphaFoldDB" id="A0A6G0WT62"/>
<dbReference type="Proteomes" id="UP000481153">
    <property type="component" value="Unassembled WGS sequence"/>
</dbReference>
<proteinExistence type="predicted"/>
<feature type="transmembrane region" description="Helical" evidence="1">
    <location>
        <begin position="34"/>
        <end position="61"/>
    </location>
</feature>
<keyword evidence="1" id="KW-1133">Transmembrane helix</keyword>
<dbReference type="EMBL" id="VJMJ01000153">
    <property type="protein sequence ID" value="KAF0730615.1"/>
    <property type="molecule type" value="Genomic_DNA"/>
</dbReference>
<keyword evidence="1" id="KW-0472">Membrane</keyword>
<keyword evidence="1" id="KW-0812">Transmembrane</keyword>